<sequence length="26" mass="2741">MDLCISDDYTGPGRVLNGELGLASFP</sequence>
<reference evidence="1" key="1">
    <citation type="submission" date="2014-09" db="EMBL/GenBank/DDBJ databases">
        <authorList>
            <person name="Magalhaes I.L.F."/>
            <person name="Oliveira U."/>
            <person name="Santos F.R."/>
            <person name="Vidigal T.H.D.A."/>
            <person name="Brescovit A.D."/>
            <person name="Santos A.J."/>
        </authorList>
    </citation>
    <scope>NUCLEOTIDE SEQUENCE</scope>
    <source>
        <tissue evidence="1">Shoot tissue taken approximately 20 cm above the soil surface</tissue>
    </source>
</reference>
<protein>
    <submittedName>
        <fullName evidence="1">Partner of Nob1</fullName>
    </submittedName>
</protein>
<dbReference type="EMBL" id="GBRH01193338">
    <property type="protein sequence ID" value="JAE04558.1"/>
    <property type="molecule type" value="Transcribed_RNA"/>
</dbReference>
<reference evidence="1" key="2">
    <citation type="journal article" date="2015" name="Data Brief">
        <title>Shoot transcriptome of the giant reed, Arundo donax.</title>
        <authorList>
            <person name="Barrero R.A."/>
            <person name="Guerrero F.D."/>
            <person name="Moolhuijzen P."/>
            <person name="Goolsby J.A."/>
            <person name="Tidwell J."/>
            <person name="Bellgard S.E."/>
            <person name="Bellgard M.I."/>
        </authorList>
    </citation>
    <scope>NUCLEOTIDE SEQUENCE</scope>
    <source>
        <tissue evidence="1">Shoot tissue taken approximately 20 cm above the soil surface</tissue>
    </source>
</reference>
<accession>A0A0A9F8I0</accession>
<proteinExistence type="predicted"/>
<name>A0A0A9F8I0_ARUDO</name>
<dbReference type="AlphaFoldDB" id="A0A0A9F8I0"/>
<evidence type="ECO:0000313" key="1">
    <source>
        <dbReference type="EMBL" id="JAE04558.1"/>
    </source>
</evidence>
<organism evidence="1">
    <name type="scientific">Arundo donax</name>
    <name type="common">Giant reed</name>
    <name type="synonym">Donax arundinaceus</name>
    <dbReference type="NCBI Taxonomy" id="35708"/>
    <lineage>
        <taxon>Eukaryota</taxon>
        <taxon>Viridiplantae</taxon>
        <taxon>Streptophyta</taxon>
        <taxon>Embryophyta</taxon>
        <taxon>Tracheophyta</taxon>
        <taxon>Spermatophyta</taxon>
        <taxon>Magnoliopsida</taxon>
        <taxon>Liliopsida</taxon>
        <taxon>Poales</taxon>
        <taxon>Poaceae</taxon>
        <taxon>PACMAD clade</taxon>
        <taxon>Arundinoideae</taxon>
        <taxon>Arundineae</taxon>
        <taxon>Arundo</taxon>
    </lineage>
</organism>